<organism evidence="4 5">
    <name type="scientific">Colletotrichum tofieldiae</name>
    <dbReference type="NCBI Taxonomy" id="708197"/>
    <lineage>
        <taxon>Eukaryota</taxon>
        <taxon>Fungi</taxon>
        <taxon>Dikarya</taxon>
        <taxon>Ascomycota</taxon>
        <taxon>Pezizomycotina</taxon>
        <taxon>Sordariomycetes</taxon>
        <taxon>Hypocreomycetidae</taxon>
        <taxon>Glomerellales</taxon>
        <taxon>Glomerellaceae</taxon>
        <taxon>Colletotrichum</taxon>
        <taxon>Colletotrichum spaethianum species complex</taxon>
    </lineage>
</organism>
<evidence type="ECO:0000256" key="1">
    <source>
        <dbReference type="ARBA" id="ARBA00007274"/>
    </source>
</evidence>
<dbReference type="CDD" id="cd03357">
    <property type="entry name" value="LbH_MAT_GAT"/>
    <property type="match status" value="1"/>
</dbReference>
<dbReference type="Pfam" id="PF14602">
    <property type="entry name" value="Hexapep_2"/>
    <property type="match status" value="2"/>
</dbReference>
<reference evidence="4 5" key="1">
    <citation type="submission" date="2015-06" db="EMBL/GenBank/DDBJ databases">
        <title>Survival trade-offs in plant roots during colonization by closely related pathogenic and mutualistic fungi.</title>
        <authorList>
            <person name="Hacquard S."/>
            <person name="Kracher B."/>
            <person name="Hiruma K."/>
            <person name="Weinman A."/>
            <person name="Muench P."/>
            <person name="Garrido Oter R."/>
            <person name="Ver Loren van Themaat E."/>
            <person name="Dallerey J.-F."/>
            <person name="Damm U."/>
            <person name="Henrissat B."/>
            <person name="Lespinet O."/>
            <person name="Thon M."/>
            <person name="Kemen E."/>
            <person name="McHardy A.C."/>
            <person name="Schulze-Lefert P."/>
            <person name="O'Connell R.J."/>
        </authorList>
    </citation>
    <scope>NUCLEOTIDE SEQUENCE [LARGE SCALE GENOMIC DNA]</scope>
    <source>
        <strain evidence="4 5">0861</strain>
    </source>
</reference>
<dbReference type="AlphaFoldDB" id="A0A166T0A3"/>
<evidence type="ECO:0000313" key="4">
    <source>
        <dbReference type="EMBL" id="KZL71399.1"/>
    </source>
</evidence>
<sequence length="217" mass="23614">MSASSKNPETIAIVQRSEVKVPWCDEFEKMISGMCFQSSNDRELVQHKVDVMRRLQSFNDATIPDDATLASLASRRMQVAKGMLGKLGTNANIEPPFFVTWGCNLFVGDGVYINRSVSIYDNAPVTIGDRVLIGPDVCICTGTHDIHWQAREEARGTSFAMPICIEADCWIGARAVILPGVRIGRGATVAAGAVVTKDVDSECLVCGVPAKLIRRLK</sequence>
<dbReference type="InterPro" id="IPR024688">
    <property type="entry name" value="Mac_dom"/>
</dbReference>
<dbReference type="InterPro" id="IPR011004">
    <property type="entry name" value="Trimer_LpxA-like_sf"/>
</dbReference>
<dbReference type="Proteomes" id="UP000076552">
    <property type="component" value="Unassembled WGS sequence"/>
</dbReference>
<dbReference type="InterPro" id="IPR001451">
    <property type="entry name" value="Hexapep"/>
</dbReference>
<comment type="similarity">
    <text evidence="1">Belongs to the transferase hexapeptide repeat family.</text>
</comment>
<keyword evidence="2 4" id="KW-0808">Transferase</keyword>
<dbReference type="Pfam" id="PF12464">
    <property type="entry name" value="Mac"/>
    <property type="match status" value="1"/>
</dbReference>
<name>A0A166T0A3_9PEZI</name>
<dbReference type="Gene3D" id="2.160.10.10">
    <property type="entry name" value="Hexapeptide repeat proteins"/>
    <property type="match status" value="1"/>
</dbReference>
<proteinExistence type="inferred from homology"/>
<keyword evidence="5" id="KW-1185">Reference proteome</keyword>
<dbReference type="EMBL" id="LFIV01000072">
    <property type="protein sequence ID" value="KZL71399.1"/>
    <property type="molecule type" value="Genomic_DNA"/>
</dbReference>
<gene>
    <name evidence="4" type="ORF">CT0861_05968</name>
</gene>
<dbReference type="InterPro" id="IPR051159">
    <property type="entry name" value="Hexapeptide_acetyltransf"/>
</dbReference>
<dbReference type="SUPFAM" id="SSF51161">
    <property type="entry name" value="Trimeric LpxA-like enzymes"/>
    <property type="match status" value="1"/>
</dbReference>
<dbReference type="PANTHER" id="PTHR23416">
    <property type="entry name" value="SIALIC ACID SYNTHASE-RELATED"/>
    <property type="match status" value="1"/>
</dbReference>
<dbReference type="GO" id="GO:0016407">
    <property type="term" value="F:acetyltransferase activity"/>
    <property type="evidence" value="ECO:0007669"/>
    <property type="project" value="InterPro"/>
</dbReference>
<feature type="domain" description="Maltose/galactoside acetyltransferase" evidence="3">
    <location>
        <begin position="27"/>
        <end position="89"/>
    </location>
</feature>
<evidence type="ECO:0000256" key="2">
    <source>
        <dbReference type="ARBA" id="ARBA00022679"/>
    </source>
</evidence>
<dbReference type="PROSITE" id="PS00101">
    <property type="entry name" value="HEXAPEP_TRANSFERASES"/>
    <property type="match status" value="1"/>
</dbReference>
<accession>A0A166T0A3</accession>
<dbReference type="SMART" id="SM01266">
    <property type="entry name" value="Mac"/>
    <property type="match status" value="1"/>
</dbReference>
<dbReference type="STRING" id="708197.A0A166T0A3"/>
<dbReference type="InterPro" id="IPR018357">
    <property type="entry name" value="Hexapep_transf_CS"/>
</dbReference>
<evidence type="ECO:0000259" key="3">
    <source>
        <dbReference type="SMART" id="SM01266"/>
    </source>
</evidence>
<dbReference type="PANTHER" id="PTHR23416:SF54">
    <property type="entry name" value="ACETYLTRANSFERASE, CYSE_LACA_LPXA_NODL FAMILY (AFU_ORTHOLOGUE AFUA_2G08430)-RELATED"/>
    <property type="match status" value="1"/>
</dbReference>
<protein>
    <submittedName>
        <fullName evidence="4">Maltose O-acetyltransferase</fullName>
    </submittedName>
</protein>
<evidence type="ECO:0000313" key="5">
    <source>
        <dbReference type="Proteomes" id="UP000076552"/>
    </source>
</evidence>
<comment type="caution">
    <text evidence="4">The sequence shown here is derived from an EMBL/GenBank/DDBJ whole genome shotgun (WGS) entry which is preliminary data.</text>
</comment>
<dbReference type="GO" id="GO:0008374">
    <property type="term" value="F:O-acyltransferase activity"/>
    <property type="evidence" value="ECO:0007669"/>
    <property type="project" value="TreeGrafter"/>
</dbReference>